<protein>
    <recommendedName>
        <fullName evidence="2">TTF-type domain-containing protein</fullName>
    </recommendedName>
</protein>
<evidence type="ECO:0008006" key="2">
    <source>
        <dbReference type="Google" id="ProtNLM"/>
    </source>
</evidence>
<evidence type="ECO:0000313" key="1">
    <source>
        <dbReference type="EMBL" id="MBY13664.1"/>
    </source>
</evidence>
<sequence length="167" mass="19827">MFTRPSTDNFAKYWLFHPNQPKSGVPFAYKKTYYRIDGGNHKWVSYRSKLGIDKFLFCCICLCYRDGSGPFSKGFIEWKHVYTRINEHENSKTHRLKYVDAHVMKKQFSSVDSLLTYGHRSIRKKEIENRRQVLFRIIDIIKFINVDLVIEFKDNAVSIVSETIYNP</sequence>
<name>A0A2S2N8V4_SCHGA</name>
<organism evidence="1">
    <name type="scientific">Schizaphis graminum</name>
    <name type="common">Green bug aphid</name>
    <dbReference type="NCBI Taxonomy" id="13262"/>
    <lineage>
        <taxon>Eukaryota</taxon>
        <taxon>Metazoa</taxon>
        <taxon>Ecdysozoa</taxon>
        <taxon>Arthropoda</taxon>
        <taxon>Hexapoda</taxon>
        <taxon>Insecta</taxon>
        <taxon>Pterygota</taxon>
        <taxon>Neoptera</taxon>
        <taxon>Paraneoptera</taxon>
        <taxon>Hemiptera</taxon>
        <taxon>Sternorrhyncha</taxon>
        <taxon>Aphidomorpha</taxon>
        <taxon>Aphidoidea</taxon>
        <taxon>Aphididae</taxon>
        <taxon>Aphidini</taxon>
        <taxon>Schizaphis</taxon>
    </lineage>
</organism>
<accession>A0A2S2N8V4</accession>
<dbReference type="EMBL" id="GGMR01001045">
    <property type="protein sequence ID" value="MBY13664.1"/>
    <property type="molecule type" value="Transcribed_RNA"/>
</dbReference>
<gene>
    <name evidence="1" type="ORF">g.110484</name>
</gene>
<reference evidence="1" key="1">
    <citation type="submission" date="2018-04" db="EMBL/GenBank/DDBJ databases">
        <title>Transcriptome of Schizaphis graminum biotype I.</title>
        <authorList>
            <person name="Scully E.D."/>
            <person name="Geib S.M."/>
            <person name="Palmer N.A."/>
            <person name="Koch K."/>
            <person name="Bradshaw J."/>
            <person name="Heng-Moss T."/>
            <person name="Sarath G."/>
        </authorList>
    </citation>
    <scope>NUCLEOTIDE SEQUENCE</scope>
</reference>
<dbReference type="AlphaFoldDB" id="A0A2S2N8V4"/>
<proteinExistence type="predicted"/>